<keyword evidence="28" id="KW-0966">Cell projection</keyword>
<dbReference type="GO" id="GO:0005813">
    <property type="term" value="C:centrosome"/>
    <property type="evidence" value="ECO:0007669"/>
    <property type="project" value="UniProtKB-SubCell"/>
</dbReference>
<keyword evidence="15" id="KW-0479">Metal-binding</keyword>
<feature type="domain" description="UBP-type" evidence="35">
    <location>
        <begin position="840"/>
        <end position="938"/>
    </location>
</feature>
<comment type="caution">
    <text evidence="36">The sequence shown here is derived from an EMBL/GenBank/DDBJ whole genome shotgun (WGS) entry which is preliminary data.</text>
</comment>
<comment type="catalytic activity">
    <reaction evidence="31">
        <text>N(6)-acetyl-L-lysyl-[alpha-tubulin] + H2O = L-lysyl-[alpha-tubulin] + acetate</text>
        <dbReference type="Rhea" id="RHEA:21548"/>
        <dbReference type="Rhea" id="RHEA-COMP:11278"/>
        <dbReference type="Rhea" id="RHEA-COMP:11279"/>
        <dbReference type="ChEBI" id="CHEBI:15377"/>
        <dbReference type="ChEBI" id="CHEBI:29969"/>
        <dbReference type="ChEBI" id="CHEBI:30089"/>
        <dbReference type="ChEBI" id="CHEBI:61930"/>
    </reaction>
    <physiologicalReaction direction="left-to-right" evidence="31">
        <dbReference type="Rhea" id="RHEA:21549"/>
    </physiologicalReaction>
</comment>
<dbReference type="InterPro" id="IPR023696">
    <property type="entry name" value="Ureohydrolase_dom_sf"/>
</dbReference>
<dbReference type="GO" id="GO:0003779">
    <property type="term" value="F:actin binding"/>
    <property type="evidence" value="ECO:0007669"/>
    <property type="project" value="UniProtKB-KW"/>
</dbReference>
<evidence type="ECO:0000256" key="8">
    <source>
        <dbReference type="ARBA" id="ARBA00004906"/>
    </source>
</evidence>
<evidence type="ECO:0000256" key="28">
    <source>
        <dbReference type="ARBA" id="ARBA00023273"/>
    </source>
</evidence>
<dbReference type="GO" id="GO:0141221">
    <property type="term" value="F:histone deacetylase activity, hydrolytic mechanism"/>
    <property type="evidence" value="ECO:0007669"/>
    <property type="project" value="UniProtKB-EC"/>
</dbReference>
<dbReference type="Pfam" id="PF00850">
    <property type="entry name" value="Hist_deacetyl"/>
    <property type="match status" value="2"/>
</dbReference>
<evidence type="ECO:0000313" key="36">
    <source>
        <dbReference type="EMBL" id="KAG8192734.1"/>
    </source>
</evidence>
<evidence type="ECO:0000256" key="19">
    <source>
        <dbReference type="ARBA" id="ARBA00022801"/>
    </source>
</evidence>
<keyword evidence="12" id="KW-0678">Repressor</keyword>
<evidence type="ECO:0000256" key="4">
    <source>
        <dbReference type="ARBA" id="ARBA00004279"/>
    </source>
</evidence>
<dbReference type="GO" id="GO:0006950">
    <property type="term" value="P:response to stress"/>
    <property type="evidence" value="ECO:0007669"/>
    <property type="project" value="UniProtKB-ARBA"/>
</dbReference>
<reference evidence="36 37" key="1">
    <citation type="journal article" date="2022" name="Nat. Ecol. Evol.">
        <title>A masculinizing supergene underlies an exaggerated male reproductive morph in a spider.</title>
        <authorList>
            <person name="Hendrickx F."/>
            <person name="De Corte Z."/>
            <person name="Sonet G."/>
            <person name="Van Belleghem S.M."/>
            <person name="Kostlbacher S."/>
            <person name="Vangestel C."/>
        </authorList>
    </citation>
    <scope>NUCLEOTIDE SEQUENCE [LARGE SCALE GENOMIC DNA]</scope>
    <source>
        <strain evidence="36">W744_W776</strain>
    </source>
</reference>
<dbReference type="GO" id="GO:0051129">
    <property type="term" value="P:negative regulation of cellular component organization"/>
    <property type="evidence" value="ECO:0007669"/>
    <property type="project" value="UniProtKB-ARBA"/>
</dbReference>
<dbReference type="GO" id="GO:0008270">
    <property type="term" value="F:zinc ion binding"/>
    <property type="evidence" value="ECO:0007669"/>
    <property type="project" value="UniProtKB-KW"/>
</dbReference>
<dbReference type="PRINTS" id="PR01270">
    <property type="entry name" value="HDASUPER"/>
</dbReference>
<evidence type="ECO:0000256" key="13">
    <source>
        <dbReference type="ARBA" id="ARBA00022553"/>
    </source>
</evidence>
<dbReference type="GO" id="GO:0040029">
    <property type="term" value="P:epigenetic regulation of gene expression"/>
    <property type="evidence" value="ECO:0007669"/>
    <property type="project" value="TreeGrafter"/>
</dbReference>
<evidence type="ECO:0000256" key="11">
    <source>
        <dbReference type="ARBA" id="ARBA00022490"/>
    </source>
</evidence>
<keyword evidence="23" id="KW-0805">Transcription regulation</keyword>
<dbReference type="SUPFAM" id="SSF52768">
    <property type="entry name" value="Arginase/deacetylase"/>
    <property type="match status" value="2"/>
</dbReference>
<keyword evidence="25" id="KW-0009">Actin-binding</keyword>
<evidence type="ECO:0000256" key="26">
    <source>
        <dbReference type="ARBA" id="ARBA00023212"/>
    </source>
</evidence>
<evidence type="ECO:0000256" key="32">
    <source>
        <dbReference type="ARBA" id="ARBA00068733"/>
    </source>
</evidence>
<dbReference type="InterPro" id="IPR001607">
    <property type="entry name" value="Znf_UBP"/>
</dbReference>
<dbReference type="GO" id="GO:0016740">
    <property type="term" value="F:transferase activity"/>
    <property type="evidence" value="ECO:0007669"/>
    <property type="project" value="UniProtKB-KW"/>
</dbReference>
<evidence type="ECO:0000256" key="7">
    <source>
        <dbReference type="ARBA" id="ARBA00004489"/>
    </source>
</evidence>
<dbReference type="FunFam" id="3.30.40.10:FF:000342">
    <property type="entry name" value="Histone deacetylase 6"/>
    <property type="match status" value="1"/>
</dbReference>
<name>A0AAV6V7R3_9ARAC</name>
<dbReference type="InterPro" id="IPR013083">
    <property type="entry name" value="Znf_RING/FYVE/PHD"/>
</dbReference>
<comment type="catalytic activity">
    <reaction evidence="30">
        <text>N(6)-acetyl-L-lysyl-[protein] + H2O = L-lysyl-[protein] + acetate</text>
        <dbReference type="Rhea" id="RHEA:58108"/>
        <dbReference type="Rhea" id="RHEA-COMP:9752"/>
        <dbReference type="Rhea" id="RHEA-COMP:10731"/>
        <dbReference type="ChEBI" id="CHEBI:15377"/>
        <dbReference type="ChEBI" id="CHEBI:29969"/>
        <dbReference type="ChEBI" id="CHEBI:30089"/>
        <dbReference type="ChEBI" id="CHEBI:61930"/>
    </reaction>
    <physiologicalReaction direction="left-to-right" evidence="30">
        <dbReference type="Rhea" id="RHEA:58109"/>
    </physiologicalReaction>
</comment>
<keyword evidence="19" id="KW-0378">Hydrolase</keyword>
<keyword evidence="14" id="KW-0808">Transferase</keyword>
<comment type="subcellular location">
    <subcellularLocation>
        <location evidence="7">Cell projection</location>
        <location evidence="7">Axon</location>
    </subcellularLocation>
    <subcellularLocation>
        <location evidence="4">Cell projection</location>
        <location evidence="4">Dendrite</location>
    </subcellularLocation>
    <subcellularLocation>
        <location evidence="2">Cytoplasm</location>
        <location evidence="2">Cytoskeleton</location>
        <location evidence="2">Cilium basal body</location>
    </subcellularLocation>
    <subcellularLocation>
        <location evidence="5">Cytoplasm</location>
        <location evidence="5">Cytoskeleton</location>
        <location evidence="5">Microtubule organizing center</location>
        <location evidence="5">Centrosome</location>
    </subcellularLocation>
    <subcellularLocation>
        <location evidence="3">Nucleus</location>
    </subcellularLocation>
    <subcellularLocation>
        <location evidence="6">Perikaryon</location>
    </subcellularLocation>
</comment>
<evidence type="ECO:0000256" key="3">
    <source>
        <dbReference type="ARBA" id="ARBA00004123"/>
    </source>
</evidence>
<dbReference type="PANTHER" id="PTHR10625">
    <property type="entry name" value="HISTONE DEACETYLASE HDAC1-RELATED"/>
    <property type="match status" value="1"/>
</dbReference>
<evidence type="ECO:0000256" key="18">
    <source>
        <dbReference type="ARBA" id="ARBA00022786"/>
    </source>
</evidence>
<evidence type="ECO:0000256" key="21">
    <source>
        <dbReference type="ARBA" id="ARBA00022843"/>
    </source>
</evidence>
<evidence type="ECO:0000256" key="16">
    <source>
        <dbReference type="ARBA" id="ARBA00022737"/>
    </source>
</evidence>
<evidence type="ECO:0000256" key="31">
    <source>
        <dbReference type="ARBA" id="ARBA00050910"/>
    </source>
</evidence>
<evidence type="ECO:0000256" key="30">
    <source>
        <dbReference type="ARBA" id="ARBA00049136"/>
    </source>
</evidence>
<dbReference type="GO" id="GO:0030425">
    <property type="term" value="C:dendrite"/>
    <property type="evidence" value="ECO:0007669"/>
    <property type="project" value="UniProtKB-SubCell"/>
</dbReference>
<evidence type="ECO:0000256" key="17">
    <source>
        <dbReference type="ARBA" id="ARBA00022771"/>
    </source>
</evidence>
<accession>A0AAV6V7R3</accession>
<dbReference type="CDD" id="cd10002">
    <property type="entry name" value="HDAC10_HDAC6-dom1"/>
    <property type="match status" value="1"/>
</dbReference>
<evidence type="ECO:0000259" key="35">
    <source>
        <dbReference type="PROSITE" id="PS50271"/>
    </source>
</evidence>
<dbReference type="FunFam" id="3.40.800.20:FF:000005">
    <property type="entry name" value="histone deacetylase 6"/>
    <property type="match status" value="1"/>
</dbReference>
<evidence type="ECO:0000256" key="14">
    <source>
        <dbReference type="ARBA" id="ARBA00022679"/>
    </source>
</evidence>
<evidence type="ECO:0000256" key="34">
    <source>
        <dbReference type="PROSITE-ProRule" id="PRU00502"/>
    </source>
</evidence>
<protein>
    <recommendedName>
        <fullName evidence="32">Protein deacetylase HDAC6</fullName>
    </recommendedName>
    <alternativeName>
        <fullName evidence="33">Tubulin-lysine deacetylase HDAC6</fullName>
    </alternativeName>
</protein>
<keyword evidence="18" id="KW-0833">Ubl conjugation pathway</keyword>
<evidence type="ECO:0000256" key="27">
    <source>
        <dbReference type="ARBA" id="ARBA00023242"/>
    </source>
</evidence>
<keyword evidence="24" id="KW-0804">Transcription</keyword>
<keyword evidence="26" id="KW-0206">Cytoskeleton</keyword>
<comment type="catalytic activity">
    <reaction evidence="29">
        <text>N(6)-acetyl-L-lysyl-[histone] + H2O = L-lysyl-[histone] + acetate</text>
        <dbReference type="Rhea" id="RHEA:58196"/>
        <dbReference type="Rhea" id="RHEA-COMP:9845"/>
        <dbReference type="Rhea" id="RHEA-COMP:11338"/>
        <dbReference type="ChEBI" id="CHEBI:15377"/>
        <dbReference type="ChEBI" id="CHEBI:29969"/>
        <dbReference type="ChEBI" id="CHEBI:30089"/>
        <dbReference type="ChEBI" id="CHEBI:61930"/>
        <dbReference type="EC" id="3.5.1.98"/>
    </reaction>
</comment>
<sequence length="939" mass="104915">METKTGLIYDNRMAEHSNWWDPGHIERPERYLLSLQKIQNYNLAERCRVLPARFATEEELRLVHAEDYINEVKISQVLDDINDLEKLSSRYDSVYFNPKTYECALLAAGCTIELVSSVLNGSISNGLALVRPPGHHAMVKEACGFCFFNNVAIAAKHALENCNLRRILIVDWDVHHGQGTQQIFYDDPRVLYFSIHRYESGDFWPNLRESHFDFVGGKSAQGFNINVPLNGTAQGNAEYLAIFNNILLPVAYEFCPELVLISAGYDAALGCVEGEMKVTPQAYPHLLNSLSCLANGKVCVVLEGGYCLSSLSESVALTLRGLLGDPCPAIPPCTNLSDISVDSILNVLSVQRPFWESLRLQNVYDAEFDDDGCSKHVVRMKYSGNPREGWTVFKTRGDYPVQPVGVAKKLETEINETISNSDLSVPEHRTCFLFDLSVPELDCPFTNHSEVIKSVKDFYKKLQASGLLSKCVSIQSTIATDKEIDLTKETKYFNEIAPSLTLTDEVRKNLDQELQARKLCHSSYTVPGGRCDKLLELIDAVVLRKCVNAFALVSPPGHYPDTENASGFSVLSSVVVVAKYLVAQHKMDRVLIIDWNIQRSNSTQNFFYDDKKVLYLSMHYHEGDYFLASPEAKEKQDGRGNGKGFNVNIPFHHAITDGDYLGSFCNIVLPIAYEFCPQFVLVSLGYEDHAVRSRMSPSCFSVMTRLLGGLANGKMVVVSEENLSSENAPDTAAHCLSALLGENCVPLRPSKPSSEGIETIRNVARVHKNHWKCLAFDVEVPDRLKPFEISGSDQSAKFSNLPRQSSDPVAIPKFQTDADKLIDYEIEMGGDAVFCVTPLEYCPHLELLQPLPSEGLNVKAACQACGSLNENWVCLHCYQVYCGRFINQHMLQHGTGMKHHLTLSFSDLSVWCYACESYIHNDALAPIKDHAQDKKFNLI</sequence>
<keyword evidence="27" id="KW-0539">Nucleus</keyword>
<dbReference type="GO" id="GO:0030424">
    <property type="term" value="C:axon"/>
    <property type="evidence" value="ECO:0007669"/>
    <property type="project" value="UniProtKB-SubCell"/>
</dbReference>
<dbReference type="Proteomes" id="UP000827092">
    <property type="component" value="Unassembled WGS sequence"/>
</dbReference>
<evidence type="ECO:0000256" key="24">
    <source>
        <dbReference type="ARBA" id="ARBA00023163"/>
    </source>
</evidence>
<dbReference type="Pfam" id="PF02148">
    <property type="entry name" value="zf-UBP"/>
    <property type="match status" value="1"/>
</dbReference>
<evidence type="ECO:0000256" key="20">
    <source>
        <dbReference type="ARBA" id="ARBA00022833"/>
    </source>
</evidence>
<organism evidence="36 37">
    <name type="scientific">Oedothorax gibbosus</name>
    <dbReference type="NCBI Taxonomy" id="931172"/>
    <lineage>
        <taxon>Eukaryota</taxon>
        <taxon>Metazoa</taxon>
        <taxon>Ecdysozoa</taxon>
        <taxon>Arthropoda</taxon>
        <taxon>Chelicerata</taxon>
        <taxon>Arachnida</taxon>
        <taxon>Araneae</taxon>
        <taxon>Araneomorphae</taxon>
        <taxon>Entelegynae</taxon>
        <taxon>Araneoidea</taxon>
        <taxon>Linyphiidae</taxon>
        <taxon>Erigoninae</taxon>
        <taxon>Oedothorax</taxon>
    </lineage>
</organism>
<dbReference type="Gene3D" id="3.30.40.10">
    <property type="entry name" value="Zinc/RING finger domain, C3HC4 (zinc finger)"/>
    <property type="match status" value="1"/>
</dbReference>
<dbReference type="InterPro" id="IPR023801">
    <property type="entry name" value="His_deacetylse_dom"/>
</dbReference>
<evidence type="ECO:0000256" key="23">
    <source>
        <dbReference type="ARBA" id="ARBA00023015"/>
    </source>
</evidence>
<keyword evidence="22" id="KW-0156">Chromatin regulator</keyword>
<dbReference type="EMBL" id="JAFNEN010000136">
    <property type="protein sequence ID" value="KAG8192734.1"/>
    <property type="molecule type" value="Genomic_DNA"/>
</dbReference>
<keyword evidence="16" id="KW-0677">Repeat</keyword>
<evidence type="ECO:0000256" key="29">
    <source>
        <dbReference type="ARBA" id="ARBA00048287"/>
    </source>
</evidence>
<evidence type="ECO:0000256" key="1">
    <source>
        <dbReference type="ARBA" id="ARBA00001947"/>
    </source>
</evidence>
<keyword evidence="13" id="KW-0597">Phosphoprotein</keyword>
<evidence type="ECO:0000256" key="12">
    <source>
        <dbReference type="ARBA" id="ARBA00022491"/>
    </source>
</evidence>
<keyword evidence="21" id="KW-0832">Ubl conjugation</keyword>
<evidence type="ECO:0000256" key="25">
    <source>
        <dbReference type="ARBA" id="ARBA00023203"/>
    </source>
</evidence>
<evidence type="ECO:0000256" key="15">
    <source>
        <dbReference type="ARBA" id="ARBA00022723"/>
    </source>
</evidence>
<gene>
    <name evidence="36" type="ORF">JTE90_009756</name>
</gene>
<evidence type="ECO:0000256" key="33">
    <source>
        <dbReference type="ARBA" id="ARBA00082852"/>
    </source>
</evidence>
<keyword evidence="11" id="KW-0963">Cytoplasm</keyword>
<keyword evidence="17 34" id="KW-0863">Zinc-finger</keyword>
<dbReference type="SUPFAM" id="SSF57850">
    <property type="entry name" value="RING/U-box"/>
    <property type="match status" value="1"/>
</dbReference>
<dbReference type="GO" id="GO:0032886">
    <property type="term" value="P:regulation of microtubule-based process"/>
    <property type="evidence" value="ECO:0007669"/>
    <property type="project" value="UniProtKB-ARBA"/>
</dbReference>
<dbReference type="GO" id="GO:0051646">
    <property type="term" value="P:mitochondrion localization"/>
    <property type="evidence" value="ECO:0007669"/>
    <property type="project" value="UniProtKB-ARBA"/>
</dbReference>
<evidence type="ECO:0000256" key="2">
    <source>
        <dbReference type="ARBA" id="ARBA00004120"/>
    </source>
</evidence>
<dbReference type="SMART" id="SM00290">
    <property type="entry name" value="ZnF_UBP"/>
    <property type="match status" value="1"/>
</dbReference>
<evidence type="ECO:0000256" key="5">
    <source>
        <dbReference type="ARBA" id="ARBA00004300"/>
    </source>
</evidence>
<dbReference type="GO" id="GO:0000118">
    <property type="term" value="C:histone deacetylase complex"/>
    <property type="evidence" value="ECO:0007669"/>
    <property type="project" value="TreeGrafter"/>
</dbReference>
<dbReference type="InterPro" id="IPR000286">
    <property type="entry name" value="HDACs"/>
</dbReference>
<evidence type="ECO:0000256" key="9">
    <source>
        <dbReference type="ARBA" id="ARBA00007738"/>
    </source>
</evidence>
<dbReference type="InterPro" id="IPR037138">
    <property type="entry name" value="His_deacetylse_dom_sf"/>
</dbReference>
<evidence type="ECO:0000256" key="10">
    <source>
        <dbReference type="ARBA" id="ARBA00022481"/>
    </source>
</evidence>
<comment type="pathway">
    <text evidence="8">Protein modification; protein ubiquitination.</text>
</comment>
<dbReference type="PANTHER" id="PTHR10625:SF38">
    <property type="entry name" value="HISTONE DEACETYLASE 6, ISOFORM G"/>
    <property type="match status" value="1"/>
</dbReference>
<keyword evidence="20" id="KW-0862">Zinc</keyword>
<dbReference type="Gene3D" id="3.40.800.20">
    <property type="entry name" value="Histone deacetylase domain"/>
    <property type="match status" value="2"/>
</dbReference>
<evidence type="ECO:0000256" key="6">
    <source>
        <dbReference type="ARBA" id="ARBA00004484"/>
    </source>
</evidence>
<dbReference type="AlphaFoldDB" id="A0AAV6V7R3"/>
<dbReference type="PROSITE" id="PS50271">
    <property type="entry name" value="ZF_UBP"/>
    <property type="match status" value="1"/>
</dbReference>
<dbReference type="GO" id="GO:0043204">
    <property type="term" value="C:perikaryon"/>
    <property type="evidence" value="ECO:0007669"/>
    <property type="project" value="UniProtKB-SubCell"/>
</dbReference>
<keyword evidence="10" id="KW-0488">Methylation</keyword>
<evidence type="ECO:0000313" key="37">
    <source>
        <dbReference type="Proteomes" id="UP000827092"/>
    </source>
</evidence>
<evidence type="ECO:0000256" key="22">
    <source>
        <dbReference type="ARBA" id="ARBA00022853"/>
    </source>
</evidence>
<comment type="similarity">
    <text evidence="9">Belongs to the histone deacetylase family. HD type 2 subfamily.</text>
</comment>
<keyword evidence="37" id="KW-1185">Reference proteome</keyword>
<comment type="cofactor">
    <cofactor evidence="1">
        <name>Zn(2+)</name>
        <dbReference type="ChEBI" id="CHEBI:29105"/>
    </cofactor>
</comment>
<proteinExistence type="inferred from homology"/>